<dbReference type="InterPro" id="IPR050153">
    <property type="entry name" value="Metal_Ion_Import_ABC"/>
</dbReference>
<dbReference type="InterPro" id="IPR003439">
    <property type="entry name" value="ABC_transporter-like_ATP-bd"/>
</dbReference>
<dbReference type="PROSITE" id="PS00211">
    <property type="entry name" value="ABC_TRANSPORTER_1"/>
    <property type="match status" value="1"/>
</dbReference>
<dbReference type="Gene3D" id="3.40.50.300">
    <property type="entry name" value="P-loop containing nucleotide triphosphate hydrolases"/>
    <property type="match status" value="1"/>
</dbReference>
<keyword evidence="2" id="KW-0813">Transport</keyword>
<keyword evidence="7" id="KW-1185">Reference proteome</keyword>
<dbReference type="GO" id="GO:0005524">
    <property type="term" value="F:ATP binding"/>
    <property type="evidence" value="ECO:0007669"/>
    <property type="project" value="UniProtKB-KW"/>
</dbReference>
<evidence type="ECO:0000259" key="5">
    <source>
        <dbReference type="PROSITE" id="PS50893"/>
    </source>
</evidence>
<gene>
    <name evidence="6" type="ORF">NXS11_02515</name>
</gene>
<comment type="similarity">
    <text evidence="1">Belongs to the ABC transporter superfamily.</text>
</comment>
<name>A0ABT2EZY5_9STAP</name>
<comment type="caution">
    <text evidence="6">The sequence shown here is derived from an EMBL/GenBank/DDBJ whole genome shotgun (WGS) entry which is preliminary data.</text>
</comment>
<dbReference type="SMART" id="SM00382">
    <property type="entry name" value="AAA"/>
    <property type="match status" value="1"/>
</dbReference>
<sequence>MKSSSIISIQNVTQLYDNNKGIRDITFDIQKGDFIALVGSNGSGKSTLINSISGVQSFQSGSIAINDDYIPEKHPYSLLGFSPQQQVVDWYLTVLDNVMLGTLLAGHHNKEAMSLATEALKIVNLEDKHHMSVDQLSGGQQQRVQIARAIAHRPAFYLLDEPTTGLDTESAEQFLRYLSESVSNRNAAALVSSHDLNLLEKYCNKVLYIDNGKVKYHGNMADFIENNNKTTNYTVVYAEPINISNIESVMAQHVNEYSVLNTHTVSFNISHAQTVSDVIQACATLGKIQNFSEEKKTLRDSYLSIKQ</sequence>
<dbReference type="RefSeq" id="WP_259198381.1">
    <property type="nucleotide sequence ID" value="NZ_JANUXY010000002.1"/>
</dbReference>
<evidence type="ECO:0000313" key="7">
    <source>
        <dbReference type="Proteomes" id="UP001205609"/>
    </source>
</evidence>
<dbReference type="InterPro" id="IPR003593">
    <property type="entry name" value="AAA+_ATPase"/>
</dbReference>
<evidence type="ECO:0000256" key="2">
    <source>
        <dbReference type="ARBA" id="ARBA00022448"/>
    </source>
</evidence>
<dbReference type="PANTHER" id="PTHR42734:SF17">
    <property type="entry name" value="METAL TRANSPORT SYSTEM ATP-BINDING PROTEIN TM_0124-RELATED"/>
    <property type="match status" value="1"/>
</dbReference>
<keyword evidence="4 6" id="KW-0067">ATP-binding</keyword>
<dbReference type="SUPFAM" id="SSF52540">
    <property type="entry name" value="P-loop containing nucleoside triphosphate hydrolases"/>
    <property type="match status" value="1"/>
</dbReference>
<dbReference type="Pfam" id="PF00005">
    <property type="entry name" value="ABC_tran"/>
    <property type="match status" value="1"/>
</dbReference>
<organism evidence="6 7">
    <name type="scientific">Staphylococcus americanisciuri</name>
    <dbReference type="NCBI Taxonomy" id="2973940"/>
    <lineage>
        <taxon>Bacteria</taxon>
        <taxon>Bacillati</taxon>
        <taxon>Bacillota</taxon>
        <taxon>Bacilli</taxon>
        <taxon>Bacillales</taxon>
        <taxon>Staphylococcaceae</taxon>
        <taxon>Staphylococcus</taxon>
    </lineage>
</organism>
<dbReference type="PANTHER" id="PTHR42734">
    <property type="entry name" value="METAL TRANSPORT SYSTEM ATP-BINDING PROTEIN TM_0124-RELATED"/>
    <property type="match status" value="1"/>
</dbReference>
<proteinExistence type="inferred from homology"/>
<dbReference type="PROSITE" id="PS50893">
    <property type="entry name" value="ABC_TRANSPORTER_2"/>
    <property type="match status" value="1"/>
</dbReference>
<feature type="domain" description="ABC transporter" evidence="5">
    <location>
        <begin position="7"/>
        <end position="236"/>
    </location>
</feature>
<keyword evidence="3" id="KW-0547">Nucleotide-binding</keyword>
<evidence type="ECO:0000313" key="6">
    <source>
        <dbReference type="EMBL" id="MCS4485763.1"/>
    </source>
</evidence>
<evidence type="ECO:0000256" key="3">
    <source>
        <dbReference type="ARBA" id="ARBA00022741"/>
    </source>
</evidence>
<dbReference type="InterPro" id="IPR027417">
    <property type="entry name" value="P-loop_NTPase"/>
</dbReference>
<evidence type="ECO:0000256" key="1">
    <source>
        <dbReference type="ARBA" id="ARBA00005417"/>
    </source>
</evidence>
<dbReference type="InterPro" id="IPR017871">
    <property type="entry name" value="ABC_transporter-like_CS"/>
</dbReference>
<accession>A0ABT2EZY5</accession>
<dbReference type="Proteomes" id="UP001205609">
    <property type="component" value="Unassembled WGS sequence"/>
</dbReference>
<protein>
    <submittedName>
        <fullName evidence="6">ABC transporter ATP-binding protein</fullName>
    </submittedName>
</protein>
<reference evidence="6 7" key="1">
    <citation type="journal article" date="2023" name="Int. J. Syst. Evol. Microbiol.">
        <title>Streptococcus sciuri sp. nov., Staphylococcus marylandisciuri sp. nov. and Staphylococcus americanisciuri sp. nov., isolated from faeces of eastern grey squirrel (Sciurus carolinensis).</title>
        <authorList>
            <person name="Volokhov D.V."/>
            <person name="Zagorodnyaya T.A."/>
            <person name="Furtak V.A."/>
            <person name="Nattanmai G."/>
            <person name="Randall L."/>
            <person name="Jose S."/>
            <person name="Gao Y."/>
            <person name="Eisenberg T."/>
            <person name="Delmonte P."/>
            <person name="Blom J."/>
            <person name="Mitchell K.K."/>
        </authorList>
    </citation>
    <scope>NUCLEOTIDE SEQUENCE [LARGE SCALE GENOMIC DNA]</scope>
    <source>
        <strain evidence="6 7">GRT3</strain>
    </source>
</reference>
<dbReference type="EMBL" id="JANUXY010000002">
    <property type="protein sequence ID" value="MCS4485763.1"/>
    <property type="molecule type" value="Genomic_DNA"/>
</dbReference>
<evidence type="ECO:0000256" key="4">
    <source>
        <dbReference type="ARBA" id="ARBA00022840"/>
    </source>
</evidence>